<dbReference type="Pfam" id="PF01370">
    <property type="entry name" value="Epimerase"/>
    <property type="match status" value="1"/>
</dbReference>
<comment type="similarity">
    <text evidence="1">Belongs to the NAD(P)-dependent epimerase/dehydratase family.</text>
</comment>
<proteinExistence type="inferred from homology"/>
<organism evidence="3 4">
    <name type="scientific">Bacteroides uniformis str. 3978 T3 ii</name>
    <dbReference type="NCBI Taxonomy" id="1339349"/>
    <lineage>
        <taxon>Bacteria</taxon>
        <taxon>Pseudomonadati</taxon>
        <taxon>Bacteroidota</taxon>
        <taxon>Bacteroidia</taxon>
        <taxon>Bacteroidales</taxon>
        <taxon>Bacteroidaceae</taxon>
        <taxon>Bacteroides</taxon>
    </lineage>
</organism>
<reference evidence="3 4" key="1">
    <citation type="submission" date="2014-04" db="EMBL/GenBank/DDBJ databases">
        <authorList>
            <person name="Sears C."/>
            <person name="Carroll K."/>
            <person name="Sack B.R."/>
            <person name="Qadri F."/>
            <person name="Myers L.L."/>
            <person name="Chung G.-T."/>
            <person name="Escheverria P."/>
            <person name="Fraser C.M."/>
            <person name="Sadzewicz L."/>
            <person name="Shefchek K.A."/>
            <person name="Tallon L."/>
            <person name="Das S.P."/>
            <person name="Daugherty S."/>
            <person name="Mongodin E.F."/>
        </authorList>
    </citation>
    <scope>NUCLEOTIDE SEQUENCE [LARGE SCALE GENOMIC DNA]</scope>
    <source>
        <strain evidence="3 4">3978 T3 ii</strain>
    </source>
</reference>
<dbReference type="InterPro" id="IPR036291">
    <property type="entry name" value="NAD(P)-bd_dom_sf"/>
</dbReference>
<dbReference type="Gene3D" id="3.40.50.720">
    <property type="entry name" value="NAD(P)-binding Rossmann-like Domain"/>
    <property type="match status" value="1"/>
</dbReference>
<evidence type="ECO:0000313" key="3">
    <source>
        <dbReference type="EMBL" id="KDS51010.1"/>
    </source>
</evidence>
<sequence length="298" mass="33155">MKLLFTGASGFLGSNVRPLLEGMYGVKTVGLSPKDDYTIDIAKEIPVLRERYDIVLHVAGKAHSVPKTEAERQVFFDVNLQGTKNLCTALERRRVPRAFIFISTVAVYGCAYGENITEDHPLDGDTPYAMSKRLAEEYLQKWCYEHNVILGIIRPSLIAGPNPPGNLGAMIHGIRSGKYLSIAGGQARKSVLMVQDIAKLVSLLAEKGGIYNVCDSHHPTFRELETTICRQLDKKLPFSIPYWAAKCMALVGDCLGKKAPINSLKLKKITESLTFSNEKAMRELGWKPTRVLENFKIE</sequence>
<gene>
    <name evidence="3" type="ORF">M094_0909</name>
</gene>
<dbReference type="AlphaFoldDB" id="A0A078S053"/>
<name>A0A078S053_BACUN</name>
<evidence type="ECO:0000256" key="1">
    <source>
        <dbReference type="ARBA" id="ARBA00007637"/>
    </source>
</evidence>
<dbReference type="InterPro" id="IPR001509">
    <property type="entry name" value="Epimerase_deHydtase"/>
</dbReference>
<evidence type="ECO:0000313" key="4">
    <source>
        <dbReference type="Proteomes" id="UP000028013"/>
    </source>
</evidence>
<feature type="domain" description="NAD-dependent epimerase/dehydratase" evidence="2">
    <location>
        <begin position="4"/>
        <end position="214"/>
    </location>
</feature>
<dbReference type="PATRIC" id="fig|1339349.3.peg.2142"/>
<dbReference type="RefSeq" id="WP_035448386.1">
    <property type="nucleotide sequence ID" value="NZ_JNHN01000172.1"/>
</dbReference>
<dbReference type="EMBL" id="JNHN01000172">
    <property type="protein sequence ID" value="KDS51010.1"/>
    <property type="molecule type" value="Genomic_DNA"/>
</dbReference>
<dbReference type="Proteomes" id="UP000028013">
    <property type="component" value="Unassembled WGS sequence"/>
</dbReference>
<dbReference type="SUPFAM" id="SSF51735">
    <property type="entry name" value="NAD(P)-binding Rossmann-fold domains"/>
    <property type="match status" value="1"/>
</dbReference>
<accession>A0A078S053</accession>
<comment type="caution">
    <text evidence="3">The sequence shown here is derived from an EMBL/GenBank/DDBJ whole genome shotgun (WGS) entry which is preliminary data.</text>
</comment>
<protein>
    <submittedName>
        <fullName evidence="3">NAD dependent epimerase/dehydratase family protein</fullName>
    </submittedName>
</protein>
<dbReference type="PANTHER" id="PTHR43000">
    <property type="entry name" value="DTDP-D-GLUCOSE 4,6-DEHYDRATASE-RELATED"/>
    <property type="match status" value="1"/>
</dbReference>
<evidence type="ECO:0000259" key="2">
    <source>
        <dbReference type="Pfam" id="PF01370"/>
    </source>
</evidence>